<dbReference type="Gene3D" id="3.40.190.10">
    <property type="entry name" value="Periplasmic binding protein-like II"/>
    <property type="match status" value="2"/>
</dbReference>
<comment type="caution">
    <text evidence="2">The sequence shown here is derived from an EMBL/GenBank/DDBJ whole genome shotgun (WGS) entry which is preliminary data.</text>
</comment>
<accession>A0A2A2I726</accession>
<evidence type="ECO:0000313" key="2">
    <source>
        <dbReference type="EMBL" id="PAV27084.1"/>
    </source>
</evidence>
<name>A0A2A2I726_9GAMM</name>
<keyword evidence="3" id="KW-1185">Reference proteome</keyword>
<dbReference type="Pfam" id="PF00497">
    <property type="entry name" value="SBP_bac_3"/>
    <property type="match status" value="1"/>
</dbReference>
<organism evidence="2 3">
    <name type="scientific">Tamilnaduibacter salinus</name>
    <dbReference type="NCBI Taxonomy" id="1484056"/>
    <lineage>
        <taxon>Bacteria</taxon>
        <taxon>Pseudomonadati</taxon>
        <taxon>Pseudomonadota</taxon>
        <taxon>Gammaproteobacteria</taxon>
        <taxon>Pseudomonadales</taxon>
        <taxon>Marinobacteraceae</taxon>
        <taxon>Tamilnaduibacter</taxon>
    </lineage>
</organism>
<dbReference type="OrthoDB" id="6118698at2"/>
<proteinExistence type="predicted"/>
<sequence length="282" mass="31904">MAQQARHWPLTFIVGLLIVLRSPFAAASPELIYCFSDRAMFPYNPPAEPNEQAPYPGIDIELLSRLQKRLPVSVTYRSQPWKRCLHQLGRNEVSAVIGSYRSSRESLGVYPRRADGTRNQKASVYSEDYVLYVRRGSGVHYNAETGKIVNLDGRPLGTLLGSSITEDLRASGNPVVTSSARLSTLFGRLERGRMGAVVALESHGNQLLRRFPDRFESIEQADTTLRHKRAYLILSHKFYRDHPELSAAIWRTLGELRRASLPDLYDKYYSPKRPANRNGPGF</sequence>
<protein>
    <recommendedName>
        <fullName evidence="1">Solute-binding protein family 3/N-terminal domain-containing protein</fullName>
    </recommendedName>
</protein>
<dbReference type="InterPro" id="IPR001638">
    <property type="entry name" value="Solute-binding_3/MltF_N"/>
</dbReference>
<feature type="domain" description="Solute-binding protein family 3/N-terminal" evidence="1">
    <location>
        <begin position="44"/>
        <end position="269"/>
    </location>
</feature>
<gene>
    <name evidence="2" type="ORF">CF392_02835</name>
</gene>
<dbReference type="RefSeq" id="WP_095609947.1">
    <property type="nucleotide sequence ID" value="NZ_NMPM01000010.1"/>
</dbReference>
<dbReference type="SUPFAM" id="SSF53850">
    <property type="entry name" value="Periplasmic binding protein-like II"/>
    <property type="match status" value="1"/>
</dbReference>
<dbReference type="AlphaFoldDB" id="A0A2A2I726"/>
<evidence type="ECO:0000313" key="3">
    <source>
        <dbReference type="Proteomes" id="UP000218332"/>
    </source>
</evidence>
<reference evidence="2 3" key="1">
    <citation type="submission" date="2017-07" db="EMBL/GenBank/DDBJ databases">
        <title>Tamlnaduibacter salinus (Mi-7) genome sequencing.</title>
        <authorList>
            <person name="Verma A."/>
            <person name="Krishnamurthi S."/>
        </authorList>
    </citation>
    <scope>NUCLEOTIDE SEQUENCE [LARGE SCALE GENOMIC DNA]</scope>
    <source>
        <strain evidence="2 3">Mi-7</strain>
    </source>
</reference>
<evidence type="ECO:0000259" key="1">
    <source>
        <dbReference type="Pfam" id="PF00497"/>
    </source>
</evidence>
<dbReference type="EMBL" id="NMPM01000010">
    <property type="protein sequence ID" value="PAV27084.1"/>
    <property type="molecule type" value="Genomic_DNA"/>
</dbReference>
<dbReference type="Proteomes" id="UP000218332">
    <property type="component" value="Unassembled WGS sequence"/>
</dbReference>